<dbReference type="CDD" id="cd11431">
    <property type="entry name" value="bHLH_TS_taxi_Dei"/>
    <property type="match status" value="1"/>
</dbReference>
<dbReference type="InterPro" id="IPR050359">
    <property type="entry name" value="bHLH_transcription_factors"/>
</dbReference>
<accession>A0AAN8X287</accession>
<dbReference type="GO" id="GO:0046983">
    <property type="term" value="F:protein dimerization activity"/>
    <property type="evidence" value="ECO:0007669"/>
    <property type="project" value="InterPro"/>
</dbReference>
<comment type="caution">
    <text evidence="3">The sequence shown here is derived from an EMBL/GenBank/DDBJ whole genome shotgun (WGS) entry which is preliminary data.</text>
</comment>
<dbReference type="PROSITE" id="PS50888">
    <property type="entry name" value="BHLH"/>
    <property type="match status" value="1"/>
</dbReference>
<feature type="domain" description="BHLH" evidence="2">
    <location>
        <begin position="80"/>
        <end position="135"/>
    </location>
</feature>
<dbReference type="GO" id="GO:0061564">
    <property type="term" value="P:axon development"/>
    <property type="evidence" value="ECO:0007669"/>
    <property type="project" value="TreeGrafter"/>
</dbReference>
<dbReference type="Pfam" id="PF00010">
    <property type="entry name" value="HLH"/>
    <property type="match status" value="1"/>
</dbReference>
<dbReference type="EMBL" id="JAXCGZ010014209">
    <property type="protein sequence ID" value="KAK7071594.1"/>
    <property type="molecule type" value="Genomic_DNA"/>
</dbReference>
<dbReference type="GO" id="GO:0070888">
    <property type="term" value="F:E-box binding"/>
    <property type="evidence" value="ECO:0007669"/>
    <property type="project" value="TreeGrafter"/>
</dbReference>
<organism evidence="3 4">
    <name type="scientific">Halocaridina rubra</name>
    <name type="common">Hawaiian red shrimp</name>
    <dbReference type="NCBI Taxonomy" id="373956"/>
    <lineage>
        <taxon>Eukaryota</taxon>
        <taxon>Metazoa</taxon>
        <taxon>Ecdysozoa</taxon>
        <taxon>Arthropoda</taxon>
        <taxon>Crustacea</taxon>
        <taxon>Multicrustacea</taxon>
        <taxon>Malacostraca</taxon>
        <taxon>Eumalacostraca</taxon>
        <taxon>Eucarida</taxon>
        <taxon>Decapoda</taxon>
        <taxon>Pleocyemata</taxon>
        <taxon>Caridea</taxon>
        <taxon>Atyoidea</taxon>
        <taxon>Atyidae</taxon>
        <taxon>Halocaridina</taxon>
    </lineage>
</organism>
<evidence type="ECO:0000313" key="4">
    <source>
        <dbReference type="Proteomes" id="UP001381693"/>
    </source>
</evidence>
<dbReference type="Proteomes" id="UP001381693">
    <property type="component" value="Unassembled WGS sequence"/>
</dbReference>
<name>A0AAN8X287_HALRR</name>
<feature type="compositionally biased region" description="Low complexity" evidence="1">
    <location>
        <begin position="56"/>
        <end position="69"/>
    </location>
</feature>
<dbReference type="SUPFAM" id="SSF47459">
    <property type="entry name" value="HLH, helix-loop-helix DNA-binding domain"/>
    <property type="match status" value="1"/>
</dbReference>
<dbReference type="GO" id="GO:0003700">
    <property type="term" value="F:DNA-binding transcription factor activity"/>
    <property type="evidence" value="ECO:0007669"/>
    <property type="project" value="TreeGrafter"/>
</dbReference>
<dbReference type="AlphaFoldDB" id="A0AAN8X287"/>
<feature type="compositionally biased region" description="Polar residues" evidence="1">
    <location>
        <begin position="26"/>
        <end position="41"/>
    </location>
</feature>
<protein>
    <recommendedName>
        <fullName evidence="2">BHLH domain-containing protein</fullName>
    </recommendedName>
</protein>
<evidence type="ECO:0000256" key="1">
    <source>
        <dbReference type="SAM" id="MobiDB-lite"/>
    </source>
</evidence>
<reference evidence="3 4" key="1">
    <citation type="submission" date="2023-11" db="EMBL/GenBank/DDBJ databases">
        <title>Halocaridina rubra genome assembly.</title>
        <authorList>
            <person name="Smith C."/>
        </authorList>
    </citation>
    <scope>NUCLEOTIDE SEQUENCE [LARGE SCALE GENOMIC DNA]</scope>
    <source>
        <strain evidence="3">EP-1</strain>
        <tissue evidence="3">Whole</tissue>
    </source>
</reference>
<dbReference type="InterPro" id="IPR011598">
    <property type="entry name" value="bHLH_dom"/>
</dbReference>
<dbReference type="GO" id="GO:0007423">
    <property type="term" value="P:sensory organ development"/>
    <property type="evidence" value="ECO:0007669"/>
    <property type="project" value="TreeGrafter"/>
</dbReference>
<dbReference type="SMART" id="SM00353">
    <property type="entry name" value="HLH"/>
    <property type="match status" value="1"/>
</dbReference>
<dbReference type="GO" id="GO:0045944">
    <property type="term" value="P:positive regulation of transcription by RNA polymerase II"/>
    <property type="evidence" value="ECO:0007669"/>
    <property type="project" value="TreeGrafter"/>
</dbReference>
<dbReference type="InterPro" id="IPR036638">
    <property type="entry name" value="HLH_DNA-bd_sf"/>
</dbReference>
<dbReference type="PANTHER" id="PTHR19290">
    <property type="entry name" value="BASIC HELIX-LOOP-HELIX PROTEIN NEUROGENIN-RELATED"/>
    <property type="match status" value="1"/>
</dbReference>
<sequence>MPISPSRALGHTQFSKQTYIMTECSENSNRKSVSHQQNGSSKMFEKYGLRPRSGVKRLGLSRPSSSSRPVKSRPPPLSKYRRKTANARERHRMKEINDAFQTLRQILPEFCCRRTEATMTKIMTLRLAVNYIRALSHLLEETQPDNLSLLDGLQVSITLPSMQEVKCLEECSIRIEKSVDPFSRNTFSPSPGNLTADNFSNRCTLESTNGFPGLYSDDSSILEDNLNAFDDIPVLNEADPLALLLESEGEG</sequence>
<proteinExistence type="predicted"/>
<gene>
    <name evidence="3" type="ORF">SK128_010486</name>
</gene>
<keyword evidence="4" id="KW-1185">Reference proteome</keyword>
<feature type="non-terminal residue" evidence="3">
    <location>
        <position position="251"/>
    </location>
</feature>
<dbReference type="Gene3D" id="4.10.280.10">
    <property type="entry name" value="Helix-loop-helix DNA-binding domain"/>
    <property type="match status" value="1"/>
</dbReference>
<evidence type="ECO:0000259" key="2">
    <source>
        <dbReference type="PROSITE" id="PS50888"/>
    </source>
</evidence>
<feature type="region of interest" description="Disordered" evidence="1">
    <location>
        <begin position="26"/>
        <end position="89"/>
    </location>
</feature>
<dbReference type="GO" id="GO:0005634">
    <property type="term" value="C:nucleus"/>
    <property type="evidence" value="ECO:0007669"/>
    <property type="project" value="TreeGrafter"/>
</dbReference>
<evidence type="ECO:0000313" key="3">
    <source>
        <dbReference type="EMBL" id="KAK7071594.1"/>
    </source>
</evidence>